<dbReference type="InterPro" id="IPR052557">
    <property type="entry name" value="CAP/Cytokinesis_protein"/>
</dbReference>
<dbReference type="Pfam" id="PF01841">
    <property type="entry name" value="Transglut_core"/>
    <property type="match status" value="1"/>
</dbReference>
<reference evidence="2" key="1">
    <citation type="submission" date="2020-10" db="EMBL/GenBank/DDBJ databases">
        <authorList>
            <person name="Gilroy R."/>
        </authorList>
    </citation>
    <scope>NUCLEOTIDE SEQUENCE</scope>
    <source>
        <strain evidence="2">ChiSjej4B22-8148</strain>
    </source>
</reference>
<dbReference type="GO" id="GO:0005737">
    <property type="term" value="C:cytoplasm"/>
    <property type="evidence" value="ECO:0007669"/>
    <property type="project" value="TreeGrafter"/>
</dbReference>
<evidence type="ECO:0000313" key="3">
    <source>
        <dbReference type="Proteomes" id="UP000886757"/>
    </source>
</evidence>
<organism evidence="2 3">
    <name type="scientific">Candidatus Choladousia intestinavium</name>
    <dbReference type="NCBI Taxonomy" id="2840727"/>
    <lineage>
        <taxon>Bacteria</taxon>
        <taxon>Bacillati</taxon>
        <taxon>Bacillota</taxon>
        <taxon>Clostridia</taxon>
        <taxon>Lachnospirales</taxon>
        <taxon>Lachnospiraceae</taxon>
        <taxon>Lachnospiraceae incertae sedis</taxon>
        <taxon>Candidatus Choladousia</taxon>
    </lineage>
</organism>
<accession>A0A9D1AAI8</accession>
<feature type="domain" description="Transglutaminase-like" evidence="1">
    <location>
        <begin position="122"/>
        <end position="221"/>
    </location>
</feature>
<dbReference type="Proteomes" id="UP000886757">
    <property type="component" value="Unassembled WGS sequence"/>
</dbReference>
<gene>
    <name evidence="2" type="ORF">IAB31_03345</name>
</gene>
<protein>
    <recommendedName>
        <fullName evidence="1">Transglutaminase-like domain-containing protein</fullName>
    </recommendedName>
</protein>
<name>A0A9D1AAI8_9FIRM</name>
<dbReference type="SUPFAM" id="SSF54001">
    <property type="entry name" value="Cysteine proteinases"/>
    <property type="match status" value="1"/>
</dbReference>
<dbReference type="EMBL" id="DVGK01000042">
    <property type="protein sequence ID" value="HIR12941.1"/>
    <property type="molecule type" value="Genomic_DNA"/>
</dbReference>
<dbReference type="InterPro" id="IPR038765">
    <property type="entry name" value="Papain-like_cys_pep_sf"/>
</dbReference>
<proteinExistence type="predicted"/>
<dbReference type="AlphaFoldDB" id="A0A9D1AAI8"/>
<sequence>MRVKSNFYYTQLPGSQTRELYYEILRGIQAHRNTARIQTANLTQDEVRQVLYAVEYDYPEFFYVRFFGEGCSTVRYGNGDLEIQFRYRFSSEEQKKKIAENQRFVQYILSHLPETAGQSSFTSALWLHDTLIRNIRYDNRAGEAGSDDSPDAYTILGGASSKTAVCAGISKLYQMLCEYVGIWCIYVSGKSRKDQKEGMESDGGRHAWNMIRIGRQYAYVDVTWDLQEDEREMPLSHAYFGMSDEQCTRRHIVEPRYPGIRFPKCQENNTLNYYIRKKSFIRSVRQLEQYIRKILQEKERKFSFQIDPGSIEHKILRSRIEAWMERYLTQEAKEVSGWSWRCNETMMVFDYVLRYK</sequence>
<dbReference type="PANTHER" id="PTHR46333:SF2">
    <property type="entry name" value="CYTOKINESIS PROTEIN 3"/>
    <property type="match status" value="1"/>
</dbReference>
<evidence type="ECO:0000259" key="1">
    <source>
        <dbReference type="Pfam" id="PF01841"/>
    </source>
</evidence>
<dbReference type="PANTHER" id="PTHR46333">
    <property type="entry name" value="CYTOKINESIS PROTEIN 3"/>
    <property type="match status" value="1"/>
</dbReference>
<evidence type="ECO:0000313" key="2">
    <source>
        <dbReference type="EMBL" id="HIR12941.1"/>
    </source>
</evidence>
<comment type="caution">
    <text evidence="2">The sequence shown here is derived from an EMBL/GenBank/DDBJ whole genome shotgun (WGS) entry which is preliminary data.</text>
</comment>
<dbReference type="Gene3D" id="3.10.620.30">
    <property type="match status" value="1"/>
</dbReference>
<dbReference type="InterPro" id="IPR002931">
    <property type="entry name" value="Transglutaminase-like"/>
</dbReference>
<reference evidence="2" key="2">
    <citation type="journal article" date="2021" name="PeerJ">
        <title>Extensive microbial diversity within the chicken gut microbiome revealed by metagenomics and culture.</title>
        <authorList>
            <person name="Gilroy R."/>
            <person name="Ravi A."/>
            <person name="Getino M."/>
            <person name="Pursley I."/>
            <person name="Horton D.L."/>
            <person name="Alikhan N.F."/>
            <person name="Baker D."/>
            <person name="Gharbi K."/>
            <person name="Hall N."/>
            <person name="Watson M."/>
            <person name="Adriaenssens E.M."/>
            <person name="Foster-Nyarko E."/>
            <person name="Jarju S."/>
            <person name="Secka A."/>
            <person name="Antonio M."/>
            <person name="Oren A."/>
            <person name="Chaudhuri R.R."/>
            <person name="La Ragione R."/>
            <person name="Hildebrand F."/>
            <person name="Pallen M.J."/>
        </authorList>
    </citation>
    <scope>NUCLEOTIDE SEQUENCE</scope>
    <source>
        <strain evidence="2">ChiSjej4B22-8148</strain>
    </source>
</reference>